<dbReference type="STRING" id="394096.DB31_1355"/>
<evidence type="ECO:0000256" key="1">
    <source>
        <dbReference type="PROSITE-ProRule" id="PRU00339"/>
    </source>
</evidence>
<keyword evidence="1" id="KW-0802">TPR repeat</keyword>
<dbReference type="InterPro" id="IPR019734">
    <property type="entry name" value="TPR_rpt"/>
</dbReference>
<proteinExistence type="predicted"/>
<feature type="repeat" description="TPR" evidence="1">
    <location>
        <begin position="83"/>
        <end position="116"/>
    </location>
</feature>
<feature type="region of interest" description="Disordered" evidence="2">
    <location>
        <begin position="1"/>
        <end position="24"/>
    </location>
</feature>
<name>A0A085WC26_9BACT</name>
<dbReference type="PROSITE" id="PS50005">
    <property type="entry name" value="TPR"/>
    <property type="match status" value="2"/>
</dbReference>
<organism evidence="3 4">
    <name type="scientific">Hyalangium minutum</name>
    <dbReference type="NCBI Taxonomy" id="394096"/>
    <lineage>
        <taxon>Bacteria</taxon>
        <taxon>Pseudomonadati</taxon>
        <taxon>Myxococcota</taxon>
        <taxon>Myxococcia</taxon>
        <taxon>Myxococcales</taxon>
        <taxon>Cystobacterineae</taxon>
        <taxon>Archangiaceae</taxon>
        <taxon>Hyalangium</taxon>
    </lineage>
</organism>
<keyword evidence="4" id="KW-1185">Reference proteome</keyword>
<dbReference type="PANTHER" id="PTHR44523">
    <property type="entry name" value="TETRATRICOPEPTIDE REPEAT PROTEIN 13"/>
    <property type="match status" value="1"/>
</dbReference>
<dbReference type="SUPFAM" id="SSF48452">
    <property type="entry name" value="TPR-like"/>
    <property type="match status" value="1"/>
</dbReference>
<dbReference type="EMBL" id="JMCB01000012">
    <property type="protein sequence ID" value="KFE65239.1"/>
    <property type="molecule type" value="Genomic_DNA"/>
</dbReference>
<protein>
    <submittedName>
        <fullName evidence="3">Uncharacterized protein</fullName>
    </submittedName>
</protein>
<evidence type="ECO:0000256" key="2">
    <source>
        <dbReference type="SAM" id="MobiDB-lite"/>
    </source>
</evidence>
<dbReference type="SMART" id="SM00028">
    <property type="entry name" value="TPR"/>
    <property type="match status" value="2"/>
</dbReference>
<feature type="repeat" description="TPR" evidence="1">
    <location>
        <begin position="117"/>
        <end position="150"/>
    </location>
</feature>
<sequence length="181" mass="19813">MSQKAPAPSQPAASPPPPEPSAELNARMRAFLQGDLMLADLYELTHEELYGLASQGRHLYESGKLEAAQQIFEGLTTLAPNEASFHTGLGSVYQRRGELGRACEEYDRALALNERDLAALCNRAEVLLQEGKIEEAARDLQRIAELDPKGEQGFSQRARGMAIALSTIVQKLQEPQQSPAK</sequence>
<gene>
    <name evidence="3" type="ORF">DB31_1355</name>
</gene>
<dbReference type="OrthoDB" id="5464955at2"/>
<feature type="compositionally biased region" description="Low complexity" evidence="2">
    <location>
        <begin position="1"/>
        <end position="12"/>
    </location>
</feature>
<dbReference type="RefSeq" id="WP_052420299.1">
    <property type="nucleotide sequence ID" value="NZ_JMCB01000012.1"/>
</dbReference>
<dbReference type="InterPro" id="IPR011990">
    <property type="entry name" value="TPR-like_helical_dom_sf"/>
</dbReference>
<dbReference type="AlphaFoldDB" id="A0A085WC26"/>
<evidence type="ECO:0000313" key="3">
    <source>
        <dbReference type="EMBL" id="KFE65239.1"/>
    </source>
</evidence>
<dbReference type="Pfam" id="PF13432">
    <property type="entry name" value="TPR_16"/>
    <property type="match status" value="1"/>
</dbReference>
<dbReference type="Gene3D" id="1.25.40.10">
    <property type="entry name" value="Tetratricopeptide repeat domain"/>
    <property type="match status" value="1"/>
</dbReference>
<comment type="caution">
    <text evidence="3">The sequence shown here is derived from an EMBL/GenBank/DDBJ whole genome shotgun (WGS) entry which is preliminary data.</text>
</comment>
<accession>A0A085WC26</accession>
<dbReference type="Proteomes" id="UP000028725">
    <property type="component" value="Unassembled WGS sequence"/>
</dbReference>
<evidence type="ECO:0000313" key="4">
    <source>
        <dbReference type="Proteomes" id="UP000028725"/>
    </source>
</evidence>
<dbReference type="PANTHER" id="PTHR44523:SF1">
    <property type="entry name" value="TETRATRICOPEPTIDE REPEAT PROTEIN 13"/>
    <property type="match status" value="1"/>
</dbReference>
<reference evidence="3 4" key="1">
    <citation type="submission" date="2014-04" db="EMBL/GenBank/DDBJ databases">
        <title>Genome assembly of Hyalangium minutum DSM 14724.</title>
        <authorList>
            <person name="Sharma G."/>
            <person name="Subramanian S."/>
        </authorList>
    </citation>
    <scope>NUCLEOTIDE SEQUENCE [LARGE SCALE GENOMIC DNA]</scope>
    <source>
        <strain evidence="3 4">DSM 14724</strain>
    </source>
</reference>